<evidence type="ECO:0000313" key="2">
    <source>
        <dbReference type="Proteomes" id="UP001501321"/>
    </source>
</evidence>
<evidence type="ECO:0008006" key="3">
    <source>
        <dbReference type="Google" id="ProtNLM"/>
    </source>
</evidence>
<dbReference type="Proteomes" id="UP001501321">
    <property type="component" value="Unassembled WGS sequence"/>
</dbReference>
<organism evidence="1 2">
    <name type="scientific">Pseudaeromonas paramecii</name>
    <dbReference type="NCBI Taxonomy" id="2138166"/>
    <lineage>
        <taxon>Bacteria</taxon>
        <taxon>Pseudomonadati</taxon>
        <taxon>Pseudomonadota</taxon>
        <taxon>Gammaproteobacteria</taxon>
        <taxon>Aeromonadales</taxon>
        <taxon>Aeromonadaceae</taxon>
        <taxon>Pseudaeromonas</taxon>
    </lineage>
</organism>
<protein>
    <recommendedName>
        <fullName evidence="3">N-acetyltransferase domain-containing protein</fullName>
    </recommendedName>
</protein>
<keyword evidence="2" id="KW-1185">Reference proteome</keyword>
<name>A0ABP8PYT4_9GAMM</name>
<dbReference type="RefSeq" id="WP_345009478.1">
    <property type="nucleotide sequence ID" value="NZ_BAABFC010000001.1"/>
</dbReference>
<gene>
    <name evidence="1" type="ORF">GCM10023095_03710</name>
</gene>
<sequence>MSPIDKIAAQCGEPDLLQRISDACHNKQAFLFLRGTAGCVLRPLVEDGVVGVLVWAAWSCEQGGMDTYTGFIQQRAREIGARWIRFHTVRPGFKRVSSKYGWQRQADDAQGRMVFQMTL</sequence>
<dbReference type="EMBL" id="BAABFC010000001">
    <property type="protein sequence ID" value="GAA4493443.1"/>
    <property type="molecule type" value="Genomic_DNA"/>
</dbReference>
<comment type="caution">
    <text evidence="1">The sequence shown here is derived from an EMBL/GenBank/DDBJ whole genome shotgun (WGS) entry which is preliminary data.</text>
</comment>
<accession>A0ABP8PYT4</accession>
<proteinExistence type="predicted"/>
<evidence type="ECO:0000313" key="1">
    <source>
        <dbReference type="EMBL" id="GAA4493443.1"/>
    </source>
</evidence>
<reference evidence="2" key="1">
    <citation type="journal article" date="2019" name="Int. J. Syst. Evol. Microbiol.">
        <title>The Global Catalogue of Microorganisms (GCM) 10K type strain sequencing project: providing services to taxonomists for standard genome sequencing and annotation.</title>
        <authorList>
            <consortium name="The Broad Institute Genomics Platform"/>
            <consortium name="The Broad Institute Genome Sequencing Center for Infectious Disease"/>
            <person name="Wu L."/>
            <person name="Ma J."/>
        </authorList>
    </citation>
    <scope>NUCLEOTIDE SEQUENCE [LARGE SCALE GENOMIC DNA]</scope>
    <source>
        <strain evidence="2">JCM 32226</strain>
    </source>
</reference>